<feature type="region of interest" description="Disordered" evidence="1">
    <location>
        <begin position="210"/>
        <end position="276"/>
    </location>
</feature>
<dbReference type="Proteomes" id="UP000005459">
    <property type="component" value="Unassembled WGS sequence"/>
</dbReference>
<dbReference type="EMBL" id="AFWV01000009">
    <property type="protein sequence ID" value="EGV17830.1"/>
    <property type="molecule type" value="Genomic_DNA"/>
</dbReference>
<feature type="compositionally biased region" description="Polar residues" evidence="1">
    <location>
        <begin position="216"/>
        <end position="231"/>
    </location>
</feature>
<evidence type="ECO:0000313" key="3">
    <source>
        <dbReference type="EMBL" id="EGV17830.1"/>
    </source>
</evidence>
<dbReference type="Gene3D" id="3.30.70.1070">
    <property type="entry name" value="Sporulation related repeat"/>
    <property type="match status" value="1"/>
</dbReference>
<dbReference type="RefSeq" id="WP_007193761.1">
    <property type="nucleotide sequence ID" value="NZ_AFWV01000009.1"/>
</dbReference>
<organism evidence="3 4">
    <name type="scientific">Thiocapsa marina 5811</name>
    <dbReference type="NCBI Taxonomy" id="768671"/>
    <lineage>
        <taxon>Bacteria</taxon>
        <taxon>Pseudomonadati</taxon>
        <taxon>Pseudomonadota</taxon>
        <taxon>Gammaproteobacteria</taxon>
        <taxon>Chromatiales</taxon>
        <taxon>Chromatiaceae</taxon>
        <taxon>Thiocapsa</taxon>
    </lineage>
</organism>
<keyword evidence="4" id="KW-1185">Reference proteome</keyword>
<dbReference type="AlphaFoldDB" id="F9UD86"/>
<keyword evidence="2" id="KW-0812">Transmembrane</keyword>
<dbReference type="InterPro" id="IPR036680">
    <property type="entry name" value="SPOR-like_sf"/>
</dbReference>
<reference evidence="3 4" key="1">
    <citation type="submission" date="2011-06" db="EMBL/GenBank/DDBJ databases">
        <title>The draft genome of Thiocapsa marina 5811.</title>
        <authorList>
            <consortium name="US DOE Joint Genome Institute (JGI-PGF)"/>
            <person name="Lucas S."/>
            <person name="Han J."/>
            <person name="Cheng J.-F."/>
            <person name="Goodwin L."/>
            <person name="Pitluck S."/>
            <person name="Peters L."/>
            <person name="Land M.L."/>
            <person name="Hauser L."/>
            <person name="Vogl K."/>
            <person name="Liu Z."/>
            <person name="Imhoff J."/>
            <person name="Thiel V."/>
            <person name="Frigaard N.-U."/>
            <person name="Bryant D."/>
            <person name="Woyke T.J."/>
        </authorList>
    </citation>
    <scope>NUCLEOTIDE SEQUENCE [LARGE SCALE GENOMIC DNA]</scope>
    <source>
        <strain evidence="3 4">5811</strain>
    </source>
</reference>
<evidence type="ECO:0000256" key="1">
    <source>
        <dbReference type="SAM" id="MobiDB-lite"/>
    </source>
</evidence>
<proteinExistence type="predicted"/>
<dbReference type="eggNOG" id="COG3266">
    <property type="taxonomic scope" value="Bacteria"/>
</dbReference>
<protein>
    <submittedName>
        <fullName evidence="3">Sporulation domain-containing protein</fullName>
    </submittedName>
</protein>
<sequence>MENTPDTAALADQIGSLSDALARHRLEFQAAESSLVTRIADVDDDRRLTTNRLQRAWQTHREEVEARLKHQASVFAGALLLVAALLGGALFFAYGQLDSARRALFEDVARLRVDYEQLAAVASQDAALREGLAELRDSVAAISESLPPRVEATEPQVPTAASASIDQGQAGLASASSESPPDNIASTAAEMPGTPLEDASATIAQALPETEASPPVTANRNETAQTPTQTPKEPAGQDVEPTPEPVPEASSEPGPASDLEPTGDPSPRDDDASPQSIEPTALTLDADAQTPQSVSTSISEASVTVGNTPFALQLIGFYSLDELLDFARSEELPSRVYFREESYQGRPWFVLIHSLYAQYSEASAAIDRLPTQLAILDTWIRDFPPETRLGILDIQR</sequence>
<evidence type="ECO:0000313" key="4">
    <source>
        <dbReference type="Proteomes" id="UP000005459"/>
    </source>
</evidence>
<feature type="region of interest" description="Disordered" evidence="1">
    <location>
        <begin position="146"/>
        <end position="194"/>
    </location>
</feature>
<feature type="transmembrane region" description="Helical" evidence="2">
    <location>
        <begin position="74"/>
        <end position="94"/>
    </location>
</feature>
<accession>F9UD86</accession>
<dbReference type="OrthoDB" id="6189127at2"/>
<dbReference type="STRING" id="768671.ThimaDRAFT_2889"/>
<evidence type="ECO:0000256" key="2">
    <source>
        <dbReference type="SAM" id="Phobius"/>
    </source>
</evidence>
<keyword evidence="2" id="KW-0472">Membrane</keyword>
<dbReference type="GO" id="GO:0042834">
    <property type="term" value="F:peptidoglycan binding"/>
    <property type="evidence" value="ECO:0007669"/>
    <property type="project" value="InterPro"/>
</dbReference>
<name>F9UD86_9GAMM</name>
<gene>
    <name evidence="3" type="ORF">ThimaDRAFT_2889</name>
</gene>
<keyword evidence="2" id="KW-1133">Transmembrane helix</keyword>
<feature type="compositionally biased region" description="Polar residues" evidence="1">
    <location>
        <begin position="174"/>
        <end position="186"/>
    </location>
</feature>